<organism evidence="2 3">
    <name type="scientific">Phlebiopsis gigantea (strain 11061_1 CR5-6)</name>
    <name type="common">White-rot fungus</name>
    <name type="synonym">Peniophora gigantea</name>
    <dbReference type="NCBI Taxonomy" id="745531"/>
    <lineage>
        <taxon>Eukaryota</taxon>
        <taxon>Fungi</taxon>
        <taxon>Dikarya</taxon>
        <taxon>Basidiomycota</taxon>
        <taxon>Agaricomycotina</taxon>
        <taxon>Agaricomycetes</taxon>
        <taxon>Polyporales</taxon>
        <taxon>Phanerochaetaceae</taxon>
        <taxon>Phlebiopsis</taxon>
    </lineage>
</organism>
<feature type="compositionally biased region" description="Basic residues" evidence="1">
    <location>
        <begin position="249"/>
        <end position="277"/>
    </location>
</feature>
<dbReference type="InterPro" id="IPR050656">
    <property type="entry name" value="PINX1"/>
</dbReference>
<accession>A0A0C3PS95</accession>
<feature type="region of interest" description="Disordered" evidence="1">
    <location>
        <begin position="71"/>
        <end position="122"/>
    </location>
</feature>
<gene>
    <name evidence="2" type="ORF">PHLGIDRAFT_115680</name>
</gene>
<dbReference type="Proteomes" id="UP000053257">
    <property type="component" value="Unassembled WGS sequence"/>
</dbReference>
<evidence type="ECO:0008006" key="4">
    <source>
        <dbReference type="Google" id="ProtNLM"/>
    </source>
</evidence>
<dbReference type="OrthoDB" id="3366546at2759"/>
<dbReference type="AlphaFoldDB" id="A0A0C3PS95"/>
<evidence type="ECO:0000313" key="2">
    <source>
        <dbReference type="EMBL" id="KIP10223.1"/>
    </source>
</evidence>
<feature type="compositionally biased region" description="Acidic residues" evidence="1">
    <location>
        <begin position="234"/>
        <end position="245"/>
    </location>
</feature>
<proteinExistence type="predicted"/>
<feature type="region of interest" description="Disordered" evidence="1">
    <location>
        <begin position="150"/>
        <end position="326"/>
    </location>
</feature>
<evidence type="ECO:0000313" key="3">
    <source>
        <dbReference type="Proteomes" id="UP000053257"/>
    </source>
</evidence>
<dbReference type="EMBL" id="KN840457">
    <property type="protein sequence ID" value="KIP10223.1"/>
    <property type="molecule type" value="Genomic_DNA"/>
</dbReference>
<feature type="compositionally biased region" description="Basic and acidic residues" evidence="1">
    <location>
        <begin position="199"/>
        <end position="226"/>
    </location>
</feature>
<feature type="compositionally biased region" description="Polar residues" evidence="1">
    <location>
        <begin position="86"/>
        <end position="96"/>
    </location>
</feature>
<dbReference type="PANTHER" id="PTHR23149">
    <property type="entry name" value="G PATCH DOMAIN CONTAINING PROTEIN"/>
    <property type="match status" value="1"/>
</dbReference>
<keyword evidence="3" id="KW-1185">Reference proteome</keyword>
<evidence type="ECO:0000256" key="1">
    <source>
        <dbReference type="SAM" id="MobiDB-lite"/>
    </source>
</evidence>
<dbReference type="HOGENOM" id="CLU_061417_0_0_1"/>
<feature type="compositionally biased region" description="Low complexity" evidence="1">
    <location>
        <begin position="105"/>
        <end position="122"/>
    </location>
</feature>
<sequence length="326" mass="35661">MPIDGHAYLVSQGWEGKGSGLRHGSISRPVIIAQKKNMAGIGKDRDEAFPFWDHVFTTAASSIKIKVYDSDSEDTESSTPAAAFQKTRTGIISNRRPTAGTPALSGTATPTEGSSGSSTPRRSIMAIAKQQAARKTLYSMFFRGPILGSDFEETTDSDQRVPVTVNEETEVKTRNSSKGGRRKRDDEQAAAGSSKGKGRQVDDTGMEDRAGRTLEMKRKPNGEESKKRKRSSEAEVEADDPLEDDEKARRLRKAEKAERKRLRAEKKAAKEHKRRAKEVRNGTVATSQEAMAAVVEIKGTESSPSRSSLGSKKKRKSKDNSNTLTS</sequence>
<reference evidence="2 3" key="1">
    <citation type="journal article" date="2014" name="PLoS Genet.">
        <title>Analysis of the Phlebiopsis gigantea genome, transcriptome and secretome provides insight into its pioneer colonization strategies of wood.</title>
        <authorList>
            <person name="Hori C."/>
            <person name="Ishida T."/>
            <person name="Igarashi K."/>
            <person name="Samejima M."/>
            <person name="Suzuki H."/>
            <person name="Master E."/>
            <person name="Ferreira P."/>
            <person name="Ruiz-Duenas F.J."/>
            <person name="Held B."/>
            <person name="Canessa P."/>
            <person name="Larrondo L.F."/>
            <person name="Schmoll M."/>
            <person name="Druzhinina I.S."/>
            <person name="Kubicek C.P."/>
            <person name="Gaskell J.A."/>
            <person name="Kersten P."/>
            <person name="St John F."/>
            <person name="Glasner J."/>
            <person name="Sabat G."/>
            <person name="Splinter BonDurant S."/>
            <person name="Syed K."/>
            <person name="Yadav J."/>
            <person name="Mgbeahuruike A.C."/>
            <person name="Kovalchuk A."/>
            <person name="Asiegbu F.O."/>
            <person name="Lackner G."/>
            <person name="Hoffmeister D."/>
            <person name="Rencoret J."/>
            <person name="Gutierrez A."/>
            <person name="Sun H."/>
            <person name="Lindquist E."/>
            <person name="Barry K."/>
            <person name="Riley R."/>
            <person name="Grigoriev I.V."/>
            <person name="Henrissat B."/>
            <person name="Kues U."/>
            <person name="Berka R.M."/>
            <person name="Martinez A.T."/>
            <person name="Covert S.F."/>
            <person name="Blanchette R.A."/>
            <person name="Cullen D."/>
        </authorList>
    </citation>
    <scope>NUCLEOTIDE SEQUENCE [LARGE SCALE GENOMIC DNA]</scope>
    <source>
        <strain evidence="2 3">11061_1 CR5-6</strain>
    </source>
</reference>
<protein>
    <recommendedName>
        <fullName evidence="4">G-patch domain-containing protein</fullName>
    </recommendedName>
</protein>
<name>A0A0C3PS95_PHLG1</name>
<dbReference type="PANTHER" id="PTHR23149:SF32">
    <property type="entry name" value="G-PATCH DOMAIN-CONTAINING PROTEIN"/>
    <property type="match status" value="1"/>
</dbReference>
<dbReference type="STRING" id="745531.A0A0C3PS95"/>